<dbReference type="SUPFAM" id="SSF56112">
    <property type="entry name" value="Protein kinase-like (PK-like)"/>
    <property type="match status" value="1"/>
</dbReference>
<dbReference type="EMBL" id="JAPFFF010000030">
    <property type="protein sequence ID" value="KAK8845878.1"/>
    <property type="molecule type" value="Genomic_DNA"/>
</dbReference>
<keyword evidence="3 4" id="KW-0067">ATP-binding</keyword>
<keyword evidence="2 4" id="KW-0547">Nucleotide-binding</keyword>
<keyword evidence="1" id="KW-0723">Serine/threonine-protein kinase</keyword>
<keyword evidence="1" id="KW-0418">Kinase</keyword>
<dbReference type="PANTHER" id="PTHR43628">
    <property type="entry name" value="ACTIVATOR OF C KINASE PROTEIN 1-RELATED"/>
    <property type="match status" value="1"/>
</dbReference>
<evidence type="ECO:0000313" key="8">
    <source>
        <dbReference type="Proteomes" id="UP001470230"/>
    </source>
</evidence>
<feature type="domain" description="Protein kinase" evidence="6">
    <location>
        <begin position="19"/>
        <end position="298"/>
    </location>
</feature>
<dbReference type="SMART" id="SM00220">
    <property type="entry name" value="S_TKc"/>
    <property type="match status" value="1"/>
</dbReference>
<proteinExistence type="predicted"/>
<evidence type="ECO:0000256" key="2">
    <source>
        <dbReference type="ARBA" id="ARBA00022741"/>
    </source>
</evidence>
<dbReference type="Pfam" id="PF08238">
    <property type="entry name" value="Sel1"/>
    <property type="match status" value="9"/>
</dbReference>
<evidence type="ECO:0000256" key="4">
    <source>
        <dbReference type="PROSITE-ProRule" id="PRU10141"/>
    </source>
</evidence>
<keyword evidence="8" id="KW-1185">Reference proteome</keyword>
<dbReference type="InterPro" id="IPR011009">
    <property type="entry name" value="Kinase-like_dom_sf"/>
</dbReference>
<name>A0ABR2HFK6_9EUKA</name>
<keyword evidence="5" id="KW-0175">Coiled coil</keyword>
<accession>A0ABR2HFK6</accession>
<dbReference type="PROSITE" id="PS50011">
    <property type="entry name" value="PROTEIN_KINASE_DOM"/>
    <property type="match status" value="1"/>
</dbReference>
<evidence type="ECO:0000256" key="5">
    <source>
        <dbReference type="SAM" id="Coils"/>
    </source>
</evidence>
<dbReference type="PANTHER" id="PTHR43628:SF1">
    <property type="entry name" value="CHITIN SYNTHASE REGULATORY FACTOR 2-RELATED"/>
    <property type="match status" value="1"/>
</dbReference>
<organism evidence="7 8">
    <name type="scientific">Tritrichomonas musculus</name>
    <dbReference type="NCBI Taxonomy" id="1915356"/>
    <lineage>
        <taxon>Eukaryota</taxon>
        <taxon>Metamonada</taxon>
        <taxon>Parabasalia</taxon>
        <taxon>Tritrichomonadida</taxon>
        <taxon>Tritrichomonadidae</taxon>
        <taxon>Tritrichomonas</taxon>
    </lineage>
</organism>
<sequence length="714" mass="80990">MIIESNELESLFFNTTDFRLQDKSLGEGVFGKVYIGRQIKDNQRYAVKVLKGEGIFDGHEQMLLMRESLILHKLRHPCIVEFKGLNFQSFKDPTLLSPSIITEYLSHGSLKKILDDEKKARADINWTLTKKYINLLGISRAMKYLHSHNVIHRDLKPENILTDDNYYPRVCDFGLSRFFSKSISNGCKLTMTGQIGTPLYMAPELFEDEGHYGPAVDVYAFSMVLFEIVTGEVPFKELSGISPFSLGIKVMSGYRPKIPGNVPVKIAGLMRRCWSHKAEERPTFSEIFDELSSDLTMLGGSVDEDEIQDYIEMLHDKEKEKSKDLDSSNNKLHEELYKLDKKCHQLRREFREKERSYQKEIQNLKKKVQLSQMSQDFFSRGVARLFGNQKERNNIEGLAYLKQSSEAGNSASSFICGLLHENGEFAEKSFEKSVFYYQRSSSQGNTYGLTRLGACYYNGYGVEPNYSKAIDFYKKGTEQGNSYSMNGIGLCYKEGRGVDQNYAKSLNYFEKAAKLGNSNAINWIGVFYEQGLGVRQNYLKAFECYEKAAKLGNSFALRNLGCTYEVGRGVEQNYSKAFEYFEKAAKLGNPSAINWVGAFYEQGHGVKKNYSKAFEYYEKAAKLGNSKAIDSLGCLYYNGWGVKQSYSKALECFQNSAVLGNSDGLFHVGLCYEEGRGAKKDISKAVDYYSKAAKLGCDEAKLSLKRVLNINVKT</sequence>
<dbReference type="Gene3D" id="1.10.510.10">
    <property type="entry name" value="Transferase(Phosphotransferase) domain 1"/>
    <property type="match status" value="1"/>
</dbReference>
<feature type="binding site" evidence="4">
    <location>
        <position position="48"/>
    </location>
    <ligand>
        <name>ATP</name>
        <dbReference type="ChEBI" id="CHEBI:30616"/>
    </ligand>
</feature>
<evidence type="ECO:0000259" key="6">
    <source>
        <dbReference type="PROSITE" id="PS50011"/>
    </source>
</evidence>
<dbReference type="InterPro" id="IPR001245">
    <property type="entry name" value="Ser-Thr/Tyr_kinase_cat_dom"/>
</dbReference>
<dbReference type="InterPro" id="IPR008271">
    <property type="entry name" value="Ser/Thr_kinase_AS"/>
</dbReference>
<dbReference type="InterPro" id="IPR006597">
    <property type="entry name" value="Sel1-like"/>
</dbReference>
<dbReference type="PRINTS" id="PR00109">
    <property type="entry name" value="TYRKINASE"/>
</dbReference>
<keyword evidence="1" id="KW-0808">Transferase</keyword>
<gene>
    <name evidence="7" type="ORF">M9Y10_020804</name>
</gene>
<dbReference type="Pfam" id="PF00069">
    <property type="entry name" value="Pkinase"/>
    <property type="match status" value="1"/>
</dbReference>
<dbReference type="InterPro" id="IPR011990">
    <property type="entry name" value="TPR-like_helical_dom_sf"/>
</dbReference>
<dbReference type="InterPro" id="IPR052945">
    <property type="entry name" value="Mitotic_Regulator"/>
</dbReference>
<evidence type="ECO:0000256" key="1">
    <source>
        <dbReference type="ARBA" id="ARBA00022527"/>
    </source>
</evidence>
<dbReference type="PROSITE" id="PS00108">
    <property type="entry name" value="PROTEIN_KINASE_ST"/>
    <property type="match status" value="1"/>
</dbReference>
<evidence type="ECO:0000313" key="7">
    <source>
        <dbReference type="EMBL" id="KAK8845878.1"/>
    </source>
</evidence>
<feature type="coiled-coil region" evidence="5">
    <location>
        <begin position="329"/>
        <end position="367"/>
    </location>
</feature>
<dbReference type="Proteomes" id="UP001470230">
    <property type="component" value="Unassembled WGS sequence"/>
</dbReference>
<dbReference type="Gene3D" id="1.25.40.10">
    <property type="entry name" value="Tetratricopeptide repeat domain"/>
    <property type="match status" value="2"/>
</dbReference>
<dbReference type="InterPro" id="IPR017441">
    <property type="entry name" value="Protein_kinase_ATP_BS"/>
</dbReference>
<dbReference type="SMART" id="SM00671">
    <property type="entry name" value="SEL1"/>
    <property type="match status" value="8"/>
</dbReference>
<dbReference type="CDD" id="cd13999">
    <property type="entry name" value="STKc_MAP3K-like"/>
    <property type="match status" value="1"/>
</dbReference>
<dbReference type="InterPro" id="IPR000719">
    <property type="entry name" value="Prot_kinase_dom"/>
</dbReference>
<dbReference type="PROSITE" id="PS00107">
    <property type="entry name" value="PROTEIN_KINASE_ATP"/>
    <property type="match status" value="1"/>
</dbReference>
<dbReference type="SUPFAM" id="SSF81901">
    <property type="entry name" value="HCP-like"/>
    <property type="match status" value="2"/>
</dbReference>
<evidence type="ECO:0000256" key="3">
    <source>
        <dbReference type="ARBA" id="ARBA00022840"/>
    </source>
</evidence>
<comment type="caution">
    <text evidence="7">The sequence shown here is derived from an EMBL/GenBank/DDBJ whole genome shotgun (WGS) entry which is preliminary data.</text>
</comment>
<protein>
    <recommendedName>
        <fullName evidence="6">Protein kinase domain-containing protein</fullName>
    </recommendedName>
</protein>
<reference evidence="7 8" key="1">
    <citation type="submission" date="2024-04" db="EMBL/GenBank/DDBJ databases">
        <title>Tritrichomonas musculus Genome.</title>
        <authorList>
            <person name="Alves-Ferreira E."/>
            <person name="Grigg M."/>
            <person name="Lorenzi H."/>
            <person name="Galac M."/>
        </authorList>
    </citation>
    <scope>NUCLEOTIDE SEQUENCE [LARGE SCALE GENOMIC DNA]</scope>
    <source>
        <strain evidence="7 8">EAF2021</strain>
    </source>
</reference>